<accession>A0AAN6GR46</accession>
<dbReference type="AlphaFoldDB" id="A0AAN6GR46"/>
<dbReference type="PANTHER" id="PTHR48081:SF8">
    <property type="entry name" value="ALPHA_BETA HYDROLASE FOLD-3 DOMAIN-CONTAINING PROTEIN-RELATED"/>
    <property type="match status" value="1"/>
</dbReference>
<dbReference type="InterPro" id="IPR029058">
    <property type="entry name" value="AB_hydrolase_fold"/>
</dbReference>
<organism evidence="3 4">
    <name type="scientific">Tilletia horrida</name>
    <dbReference type="NCBI Taxonomy" id="155126"/>
    <lineage>
        <taxon>Eukaryota</taxon>
        <taxon>Fungi</taxon>
        <taxon>Dikarya</taxon>
        <taxon>Basidiomycota</taxon>
        <taxon>Ustilaginomycotina</taxon>
        <taxon>Exobasidiomycetes</taxon>
        <taxon>Tilletiales</taxon>
        <taxon>Tilletiaceae</taxon>
        <taxon>Tilletia</taxon>
    </lineage>
</organism>
<dbReference type="PANTHER" id="PTHR48081">
    <property type="entry name" value="AB HYDROLASE SUPERFAMILY PROTEIN C4A8.06C"/>
    <property type="match status" value="1"/>
</dbReference>
<keyword evidence="4" id="KW-1185">Reference proteome</keyword>
<name>A0AAN6GR46_9BASI</name>
<gene>
    <name evidence="3" type="ORF">OC846_002906</name>
</gene>
<dbReference type="Gene3D" id="3.40.50.1820">
    <property type="entry name" value="alpha/beta hydrolase"/>
    <property type="match status" value="1"/>
</dbReference>
<reference evidence="3" key="1">
    <citation type="journal article" date="2023" name="PhytoFront">
        <title>Draft Genome Resources of Seven Strains of Tilletia horrida, Causal Agent of Kernel Smut of Rice.</title>
        <authorList>
            <person name="Khanal S."/>
            <person name="Antony Babu S."/>
            <person name="Zhou X.G."/>
        </authorList>
    </citation>
    <scope>NUCLEOTIDE SEQUENCE</scope>
    <source>
        <strain evidence="3">TX6</strain>
    </source>
</reference>
<proteinExistence type="predicted"/>
<feature type="domain" description="Alpha/beta hydrolase fold-3" evidence="2">
    <location>
        <begin position="124"/>
        <end position="358"/>
    </location>
</feature>
<comment type="caution">
    <text evidence="3">The sequence shown here is derived from an EMBL/GenBank/DDBJ whole genome shotgun (WGS) entry which is preliminary data.</text>
</comment>
<dbReference type="EMBL" id="JAPDMZ010000063">
    <property type="protein sequence ID" value="KAK0552399.1"/>
    <property type="molecule type" value="Genomic_DNA"/>
</dbReference>
<sequence length="382" mass="41855">MIDALFLQLGRAVSIPLTAILALREIVIAPKGTSLQMRLGLAWIRLTFNKGFRSVSWAQFAVNGVNAKASAIYTTTLPAPPEGVKAREVKLGSAWSKSLASSKHGWKWFLVEPSEPLTGTRPFILYNHGGSFVTTFSPLHFKYMYDLCQRTGATILTADYPRPPAGTSHEETYAVLTEVVHSLISQPEPATQNPDEKHIFDAAQNRTKFVVMGDSAGGSITMGLCLELVHRGWTSDLPEEAIPIAPAMDSLFEGADKYDWHDPWLSLPACWTVAKAWQGPTAAIDHHLVSPGRAADDLVIGLLKSKTRFTVLHGTADILYPQTEIFIKRATDLASRAGITSFEDKVRFIEGPGMPHVWPLFPPVTPEVKSIRSTIASVVLSE</sequence>
<dbReference type="Proteomes" id="UP001176517">
    <property type="component" value="Unassembled WGS sequence"/>
</dbReference>
<dbReference type="InterPro" id="IPR050300">
    <property type="entry name" value="GDXG_lipolytic_enzyme"/>
</dbReference>
<protein>
    <recommendedName>
        <fullName evidence="2">Alpha/beta hydrolase fold-3 domain-containing protein</fullName>
    </recommendedName>
</protein>
<evidence type="ECO:0000313" key="3">
    <source>
        <dbReference type="EMBL" id="KAK0552399.1"/>
    </source>
</evidence>
<evidence type="ECO:0000313" key="4">
    <source>
        <dbReference type="Proteomes" id="UP001176517"/>
    </source>
</evidence>
<evidence type="ECO:0000256" key="1">
    <source>
        <dbReference type="ARBA" id="ARBA00022801"/>
    </source>
</evidence>
<evidence type="ECO:0000259" key="2">
    <source>
        <dbReference type="Pfam" id="PF07859"/>
    </source>
</evidence>
<keyword evidence="1" id="KW-0378">Hydrolase</keyword>
<dbReference type="GO" id="GO:0016787">
    <property type="term" value="F:hydrolase activity"/>
    <property type="evidence" value="ECO:0007669"/>
    <property type="project" value="UniProtKB-KW"/>
</dbReference>
<dbReference type="Pfam" id="PF07859">
    <property type="entry name" value="Abhydrolase_3"/>
    <property type="match status" value="1"/>
</dbReference>
<dbReference type="InterPro" id="IPR013094">
    <property type="entry name" value="AB_hydrolase_3"/>
</dbReference>
<dbReference type="SUPFAM" id="SSF53474">
    <property type="entry name" value="alpha/beta-Hydrolases"/>
    <property type="match status" value="1"/>
</dbReference>